<dbReference type="RefSeq" id="WP_344175996.1">
    <property type="nucleotide sequence ID" value="NZ_BAAANC010000002.1"/>
</dbReference>
<evidence type="ECO:0000256" key="1">
    <source>
        <dbReference type="ARBA" id="ARBA00005381"/>
    </source>
</evidence>
<dbReference type="Gene3D" id="2.40.50.140">
    <property type="entry name" value="Nucleic acid-binding proteins"/>
    <property type="match status" value="1"/>
</dbReference>
<dbReference type="CDD" id="cd07302">
    <property type="entry name" value="CHD"/>
    <property type="match status" value="1"/>
</dbReference>
<dbReference type="Pfam" id="PF00211">
    <property type="entry name" value="Guanylate_cyc"/>
    <property type="match status" value="1"/>
</dbReference>
<dbReference type="PANTHER" id="PTHR43081:SF1">
    <property type="entry name" value="ADENYLATE CYCLASE, TERMINAL-DIFFERENTIATION SPECIFIC"/>
    <property type="match status" value="1"/>
</dbReference>
<gene>
    <name evidence="3" type="ORF">GCM10009741_39550</name>
</gene>
<dbReference type="SUPFAM" id="SSF50249">
    <property type="entry name" value="Nucleic acid-binding proteins"/>
    <property type="match status" value="1"/>
</dbReference>
<protein>
    <recommendedName>
        <fullName evidence="2">Guanylate cyclase domain-containing protein</fullName>
    </recommendedName>
</protein>
<feature type="domain" description="Guanylate cyclase" evidence="2">
    <location>
        <begin position="26"/>
        <end position="144"/>
    </location>
</feature>
<keyword evidence="4" id="KW-1185">Reference proteome</keyword>
<dbReference type="PANTHER" id="PTHR43081">
    <property type="entry name" value="ADENYLATE CYCLASE, TERMINAL-DIFFERENTIATION SPECIFIC-RELATED"/>
    <property type="match status" value="1"/>
</dbReference>
<dbReference type="InterPro" id="IPR029787">
    <property type="entry name" value="Nucleotide_cyclase"/>
</dbReference>
<comment type="similarity">
    <text evidence="1">Belongs to the adenylyl cyclase class-3 family.</text>
</comment>
<dbReference type="InterPro" id="IPR012340">
    <property type="entry name" value="NA-bd_OB-fold"/>
</dbReference>
<dbReference type="EMBL" id="BAAANC010000002">
    <property type="protein sequence ID" value="GAA1533311.1"/>
    <property type="molecule type" value="Genomic_DNA"/>
</dbReference>
<evidence type="ECO:0000313" key="3">
    <source>
        <dbReference type="EMBL" id="GAA1533311.1"/>
    </source>
</evidence>
<dbReference type="PROSITE" id="PS50125">
    <property type="entry name" value="GUANYLATE_CYCLASE_2"/>
    <property type="match status" value="1"/>
</dbReference>
<dbReference type="SUPFAM" id="SSF55073">
    <property type="entry name" value="Nucleotide cyclase"/>
    <property type="match status" value="1"/>
</dbReference>
<dbReference type="Gene3D" id="3.30.70.1230">
    <property type="entry name" value="Nucleotide cyclase"/>
    <property type="match status" value="1"/>
</dbReference>
<evidence type="ECO:0000259" key="2">
    <source>
        <dbReference type="PROSITE" id="PS50125"/>
    </source>
</evidence>
<organism evidence="3 4">
    <name type="scientific">Kribbella lupini</name>
    <dbReference type="NCBI Taxonomy" id="291602"/>
    <lineage>
        <taxon>Bacteria</taxon>
        <taxon>Bacillati</taxon>
        <taxon>Actinomycetota</taxon>
        <taxon>Actinomycetes</taxon>
        <taxon>Propionibacteriales</taxon>
        <taxon>Kribbellaceae</taxon>
        <taxon>Kribbella</taxon>
    </lineage>
</organism>
<reference evidence="4" key="1">
    <citation type="journal article" date="2019" name="Int. J. Syst. Evol. Microbiol.">
        <title>The Global Catalogue of Microorganisms (GCM) 10K type strain sequencing project: providing services to taxonomists for standard genome sequencing and annotation.</title>
        <authorList>
            <consortium name="The Broad Institute Genomics Platform"/>
            <consortium name="The Broad Institute Genome Sequencing Center for Infectious Disease"/>
            <person name="Wu L."/>
            <person name="Ma J."/>
        </authorList>
    </citation>
    <scope>NUCLEOTIDE SEQUENCE [LARGE SCALE GENOMIC DNA]</scope>
    <source>
        <strain evidence="4">JCM 14303</strain>
    </source>
</reference>
<proteinExistence type="inferred from homology"/>
<dbReference type="Proteomes" id="UP001500363">
    <property type="component" value="Unassembled WGS sequence"/>
</dbReference>
<name>A0ABP4LZE2_9ACTN</name>
<evidence type="ECO:0000313" key="4">
    <source>
        <dbReference type="Proteomes" id="UP001500363"/>
    </source>
</evidence>
<dbReference type="InterPro" id="IPR050697">
    <property type="entry name" value="Adenylyl/Guanylyl_Cyclase_3/4"/>
</dbReference>
<accession>A0ABP4LZE2</accession>
<comment type="caution">
    <text evidence="3">The sequence shown here is derived from an EMBL/GenBank/DDBJ whole genome shotgun (WGS) entry which is preliminary data.</text>
</comment>
<sequence>MSTAHQSDYFTLFRTALDENDRRSKVIVFADIVGSTDMKAKGEVTWLPTVGKFYDVVGEAVSQTGGRVVKYLGDGAVLAFDDDKAAEAINAAILIQESLEELRHDNKLQCQCSIGVTTGRPVSFEIAGATDFVGESVDLAARLCGAANPNAVWADANTVSAANMARVRSRVGAAMRRGVAEYRTGEESVRLKGFSDPVKYHEIIWSTTPFGVRNSVVTQIVNRESDKVVAEAANTSRDRSREWQLGTVVSWSGDRGMGFVRADGEKEDRFVLKHWLVGVDELPRGQRVAFLGNTAAPGKKNATAVRVMIFDQPTQGQIAVCPDGRDYVFVEVRDSNRTPNRGLIFCPRPATESKIGDWVSVVPIVDASGRPAMRLG</sequence>
<dbReference type="InterPro" id="IPR001054">
    <property type="entry name" value="A/G_cyclase"/>
</dbReference>